<dbReference type="Proteomes" id="UP001138672">
    <property type="component" value="Unassembled WGS sequence"/>
</dbReference>
<dbReference type="AlphaFoldDB" id="A0A9X0YKE5"/>
<comment type="caution">
    <text evidence="2">The sequence shown here is derived from an EMBL/GenBank/DDBJ whole genome shotgun (WGS) entry which is preliminary data.</text>
</comment>
<organism evidence="2 4">
    <name type="scientific">Formosa algae</name>
    <dbReference type="NCBI Taxonomy" id="225843"/>
    <lineage>
        <taxon>Bacteria</taxon>
        <taxon>Pseudomonadati</taxon>
        <taxon>Bacteroidota</taxon>
        <taxon>Flavobacteriia</taxon>
        <taxon>Flavobacteriales</taxon>
        <taxon>Flavobacteriaceae</taxon>
        <taxon>Formosa</taxon>
    </lineage>
</organism>
<dbReference type="RefSeq" id="WP_157486313.1">
    <property type="nucleotide sequence ID" value="NZ_JAGGJQ010000007.1"/>
</dbReference>
<evidence type="ECO:0000313" key="5">
    <source>
        <dbReference type="Proteomes" id="UP001231587"/>
    </source>
</evidence>
<keyword evidence="1" id="KW-0812">Transmembrane</keyword>
<evidence type="ECO:0000313" key="4">
    <source>
        <dbReference type="Proteomes" id="UP001138672"/>
    </source>
</evidence>
<gene>
    <name evidence="2" type="ORF">J2Z56_002650</name>
    <name evidence="3" type="ORF">J2Z57_002319</name>
</gene>
<keyword evidence="5" id="KW-1185">Reference proteome</keyword>
<dbReference type="EMBL" id="JAGGJQ010000007">
    <property type="protein sequence ID" value="MBP1840720.1"/>
    <property type="molecule type" value="Genomic_DNA"/>
</dbReference>
<keyword evidence="1" id="KW-1133">Transmembrane helix</keyword>
<protein>
    <submittedName>
        <fullName evidence="2">Uncharacterized protein</fullName>
    </submittedName>
</protein>
<proteinExistence type="predicted"/>
<evidence type="ECO:0000313" key="2">
    <source>
        <dbReference type="EMBL" id="MBP1840720.1"/>
    </source>
</evidence>
<dbReference type="OrthoDB" id="1176884at2"/>
<feature type="transmembrane region" description="Helical" evidence="1">
    <location>
        <begin position="6"/>
        <end position="26"/>
    </location>
</feature>
<accession>A0A9X0YKE5</accession>
<dbReference type="EMBL" id="JAUSUU010000007">
    <property type="protein sequence ID" value="MDQ0335867.1"/>
    <property type="molecule type" value="Genomic_DNA"/>
</dbReference>
<evidence type="ECO:0000256" key="1">
    <source>
        <dbReference type="SAM" id="Phobius"/>
    </source>
</evidence>
<name>A0A9X0YKE5_9FLAO</name>
<keyword evidence="1" id="KW-0472">Membrane</keyword>
<evidence type="ECO:0000313" key="3">
    <source>
        <dbReference type="EMBL" id="MDQ0335867.1"/>
    </source>
</evidence>
<sequence>MKKILIVSIILLVCGLSVMVIFFYTLSTPKYKDVSKEEPFVEIVNKKLTTKRHIQILKDPDTPIHADYSYHLEDGNTFGMDSGLEIIAEIPIGTEITIDKSELHTGRVSGTTTAYLFGTIHLENTQQTYAFQYSWGHYHTLYEDTPYWTFDLAFWQDTALANKYIIAVP</sequence>
<reference evidence="2" key="1">
    <citation type="submission" date="2021-03" db="EMBL/GenBank/DDBJ databases">
        <title>Genomic Encyclopedia of Type Strains, Phase IV (KMG-IV): sequencing the most valuable type-strain genomes for metagenomic binning, comparative biology and taxonomic classification.</title>
        <authorList>
            <person name="Goeker M."/>
        </authorList>
    </citation>
    <scope>NUCLEOTIDE SEQUENCE</scope>
    <source>
        <strain evidence="2">DSM 15523</strain>
        <strain evidence="3 5">DSM 16476</strain>
    </source>
</reference>
<dbReference type="Proteomes" id="UP001231587">
    <property type="component" value="Unassembled WGS sequence"/>
</dbReference>